<reference evidence="2" key="1">
    <citation type="journal article" date="2010" name="Appl. Environ. Microbiol.">
        <title>Partial chromosome sequence of Spiroplasma citri reveals extensive viral invasion and important gene decay.</title>
        <authorList>
            <person name="Carle P."/>
            <person name="Saillard C."/>
            <person name="Carrere N."/>
            <person name="Carrere S."/>
            <person name="Duret S."/>
            <person name="Eveillard S."/>
            <person name="Gaurivaud P."/>
            <person name="Gourgues G."/>
            <person name="Gouzy J."/>
            <person name="Salar P."/>
            <person name="Verdin E."/>
            <person name="Breton M."/>
            <person name="Blanchard A."/>
            <person name="Laigret F."/>
            <person name="Bove J.M."/>
            <person name="Renaudin J."/>
            <person name="Foissac X."/>
        </authorList>
    </citation>
    <scope>NUCLEOTIDE SEQUENCE</scope>
    <source>
        <strain evidence="2">GII3-3X</strain>
    </source>
</reference>
<accession>Q14KM8</accession>
<evidence type="ECO:0000313" key="2">
    <source>
        <dbReference type="EMBL" id="CAK99952.1"/>
    </source>
</evidence>
<proteinExistence type="predicted"/>
<feature type="transmembrane region" description="Helical" evidence="1">
    <location>
        <begin position="7"/>
        <end position="28"/>
    </location>
</feature>
<organism evidence="2">
    <name type="scientific">Spiroplasma citri</name>
    <dbReference type="NCBI Taxonomy" id="2133"/>
    <lineage>
        <taxon>Bacteria</taxon>
        <taxon>Bacillati</taxon>
        <taxon>Mycoplasmatota</taxon>
        <taxon>Mollicutes</taxon>
        <taxon>Entomoplasmatales</taxon>
        <taxon>Spiroplasmataceae</taxon>
        <taxon>Spiroplasma</taxon>
    </lineage>
</organism>
<name>Q14KM8_SPICI</name>
<keyword evidence="1 2" id="KW-0812">Transmembrane</keyword>
<protein>
    <submittedName>
        <fullName evidence="2">Hypothetical transmembrane protein</fullName>
    </submittedName>
</protein>
<sequence length="50" mass="5939">MKIFKRIVMGISIVLCITIIWIPFHFALKTLMYGDKREIKQQTDNKIDNN</sequence>
<dbReference type="AlphaFoldDB" id="Q14KM8"/>
<keyword evidence="1" id="KW-1133">Transmembrane helix</keyword>
<dbReference type="EMBL" id="AM285326">
    <property type="protein sequence ID" value="CAK99952.1"/>
    <property type="molecule type" value="Genomic_DNA"/>
</dbReference>
<gene>
    <name evidence="2" type="ORF">SPICINP05_013</name>
</gene>
<keyword evidence="1" id="KW-0472">Membrane</keyword>
<evidence type="ECO:0000256" key="1">
    <source>
        <dbReference type="SAM" id="Phobius"/>
    </source>
</evidence>